<evidence type="ECO:0000256" key="1">
    <source>
        <dbReference type="ARBA" id="ARBA00023239"/>
    </source>
</evidence>
<dbReference type="InterPro" id="IPR013114">
    <property type="entry name" value="FabA_FabZ"/>
</dbReference>
<dbReference type="OrthoDB" id="9786735at2"/>
<dbReference type="SUPFAM" id="SSF54637">
    <property type="entry name" value="Thioesterase/thiol ester dehydrase-isomerase"/>
    <property type="match status" value="1"/>
</dbReference>
<dbReference type="NCBIfam" id="NF003509">
    <property type="entry name" value="PRK05174.1"/>
    <property type="match status" value="1"/>
</dbReference>
<dbReference type="GO" id="GO:0016829">
    <property type="term" value="F:lyase activity"/>
    <property type="evidence" value="ECO:0007669"/>
    <property type="project" value="UniProtKB-KW"/>
</dbReference>
<dbReference type="UniPathway" id="UPA00094"/>
<reference evidence="2 3" key="1">
    <citation type="submission" date="2019-03" db="EMBL/GenBank/DDBJ databases">
        <title>Genomic Encyclopedia of Type Strains, Phase IV (KMG-IV): sequencing the most valuable type-strain genomes for metagenomic binning, comparative biology and taxonomic classification.</title>
        <authorList>
            <person name="Goeker M."/>
        </authorList>
    </citation>
    <scope>NUCLEOTIDE SEQUENCE [LARGE SCALE GENOMIC DNA]</scope>
    <source>
        <strain evidence="2 3">DSM 25488</strain>
    </source>
</reference>
<accession>A0A4R6XXW9</accession>
<dbReference type="EMBL" id="SNZB01000002">
    <property type="protein sequence ID" value="TDR22553.1"/>
    <property type="molecule type" value="Genomic_DNA"/>
</dbReference>
<dbReference type="Proteomes" id="UP000295724">
    <property type="component" value="Unassembled WGS sequence"/>
</dbReference>
<dbReference type="RefSeq" id="WP_099019187.1">
    <property type="nucleotide sequence ID" value="NZ_NIHB01000002.1"/>
</dbReference>
<evidence type="ECO:0000313" key="3">
    <source>
        <dbReference type="Proteomes" id="UP000295724"/>
    </source>
</evidence>
<dbReference type="AlphaFoldDB" id="A0A4R6XXW9"/>
<keyword evidence="1" id="KW-0456">Lyase</keyword>
<comment type="caution">
    <text evidence="2">The sequence shown here is derived from an EMBL/GenBank/DDBJ whole genome shotgun (WGS) entry which is preliminary data.</text>
</comment>
<dbReference type="Gene3D" id="3.10.129.10">
    <property type="entry name" value="Hotdog Thioesterase"/>
    <property type="match status" value="1"/>
</dbReference>
<keyword evidence="3" id="KW-1185">Reference proteome</keyword>
<sequence>MQLKYQDFLARTEFSKQELLAYSWGDLVADPPIEGCGLLPSPPMLMFDRITEISHKGKRGRIVAEQDISLDDWFFQCHFRKDPVQPGCLGVDAVWQLIGFYAIIRGGKGAGRALGAGEIEFFGQIRPHNKVVRYEIDIKRYSHMAAQDASIAIGSAKVFVDDEEIYSIKDAKAGIFKDIQYTNYPHESKQAVGGTLG</sequence>
<dbReference type="InterPro" id="IPR029069">
    <property type="entry name" value="HotDog_dom_sf"/>
</dbReference>
<dbReference type="PANTHER" id="PTHR30272:SF8">
    <property type="entry name" value="3-HYDROXYDECANOYL-[ACYL-CARRIER-PROTEIN] DEHYDRATASE"/>
    <property type="match status" value="1"/>
</dbReference>
<dbReference type="PANTHER" id="PTHR30272">
    <property type="entry name" value="3-HYDROXYACYL-[ACYL-CARRIER-PROTEIN] DEHYDRATASE"/>
    <property type="match status" value="1"/>
</dbReference>
<organism evidence="2 3">
    <name type="scientific">Marinicella litoralis</name>
    <dbReference type="NCBI Taxonomy" id="644220"/>
    <lineage>
        <taxon>Bacteria</taxon>
        <taxon>Pseudomonadati</taxon>
        <taxon>Pseudomonadota</taxon>
        <taxon>Gammaproteobacteria</taxon>
        <taxon>Lysobacterales</taxon>
        <taxon>Marinicellaceae</taxon>
        <taxon>Marinicella</taxon>
    </lineage>
</organism>
<dbReference type="GO" id="GO:0006633">
    <property type="term" value="P:fatty acid biosynthetic process"/>
    <property type="evidence" value="ECO:0007669"/>
    <property type="project" value="UniProtKB-UniPathway"/>
</dbReference>
<dbReference type="Pfam" id="PF07977">
    <property type="entry name" value="FabA"/>
    <property type="match status" value="1"/>
</dbReference>
<evidence type="ECO:0000313" key="2">
    <source>
        <dbReference type="EMBL" id="TDR22553.1"/>
    </source>
</evidence>
<protein>
    <submittedName>
        <fullName evidence="2">3-hydroxydecanoyl-[acyl-carrier-protein] dehydratase</fullName>
    </submittedName>
</protein>
<name>A0A4R6XXW9_9GAMM</name>
<proteinExistence type="predicted"/>
<gene>
    <name evidence="2" type="ORF">C8D91_1044</name>
</gene>